<dbReference type="Proteomes" id="UP000682892">
    <property type="component" value="Unassembled WGS sequence"/>
</dbReference>
<dbReference type="eggNOG" id="ENOG502T1R9">
    <property type="taxonomic scope" value="Eukaryota"/>
</dbReference>
<reference evidence="1" key="2">
    <citation type="journal article" date="2007" name="Science">
        <title>Genome sequence of Aedes aegypti, a major arbovirus vector.</title>
        <authorList>
            <person name="Nene V."/>
            <person name="Wortman J.R."/>
            <person name="Lawson D."/>
            <person name="Haas B."/>
            <person name="Kodira C."/>
            <person name="Tu Z.J."/>
            <person name="Loftus B."/>
            <person name="Xi Z."/>
            <person name="Megy K."/>
            <person name="Grabherr M."/>
            <person name="Ren Q."/>
            <person name="Zdobnov E.M."/>
            <person name="Lobo N.F."/>
            <person name="Campbell K.S."/>
            <person name="Brown S.E."/>
            <person name="Bonaldo M.F."/>
            <person name="Zhu J."/>
            <person name="Sinkins S.P."/>
            <person name="Hogenkamp D.G."/>
            <person name="Amedeo P."/>
            <person name="Arensburger P."/>
            <person name="Atkinson P.W."/>
            <person name="Bidwell S."/>
            <person name="Biedler J."/>
            <person name="Birney E."/>
            <person name="Bruggner R.V."/>
            <person name="Costas J."/>
            <person name="Coy M.R."/>
            <person name="Crabtree J."/>
            <person name="Crawford M."/>
            <person name="Debruyn B."/>
            <person name="Decaprio D."/>
            <person name="Eiglmeier K."/>
            <person name="Eisenstadt E."/>
            <person name="El-Dorry H."/>
            <person name="Gelbart W.M."/>
            <person name="Gomes S.L."/>
            <person name="Hammond M."/>
            <person name="Hannick L.I."/>
            <person name="Hogan J.R."/>
            <person name="Holmes M.H."/>
            <person name="Jaffe D."/>
            <person name="Johnston J.S."/>
            <person name="Kennedy R.C."/>
            <person name="Koo H."/>
            <person name="Kravitz S."/>
            <person name="Kriventseva E.V."/>
            <person name="Kulp D."/>
            <person name="Labutti K."/>
            <person name="Lee E."/>
            <person name="Li S."/>
            <person name="Lovin D.D."/>
            <person name="Mao C."/>
            <person name="Mauceli E."/>
            <person name="Menck C.F."/>
            <person name="Miller J.R."/>
            <person name="Montgomery P."/>
            <person name="Mori A."/>
            <person name="Nascimento A.L."/>
            <person name="Naveira H.F."/>
            <person name="Nusbaum C."/>
            <person name="O'leary S."/>
            <person name="Orvis J."/>
            <person name="Pertea M."/>
            <person name="Quesneville H."/>
            <person name="Reidenbach K.R."/>
            <person name="Rogers Y.H."/>
            <person name="Roth C.W."/>
            <person name="Schneider J.R."/>
            <person name="Schatz M."/>
            <person name="Shumway M."/>
            <person name="Stanke M."/>
            <person name="Stinson E.O."/>
            <person name="Tubio J.M."/>
            <person name="Vanzee J.P."/>
            <person name="Verjovski-Almeida S."/>
            <person name="Werner D."/>
            <person name="White O."/>
            <person name="Wyder S."/>
            <person name="Zeng Q."/>
            <person name="Zhao Q."/>
            <person name="Zhao Y."/>
            <person name="Hill C.A."/>
            <person name="Raikhel A.S."/>
            <person name="Soares M.B."/>
            <person name="Knudson D.L."/>
            <person name="Lee N.H."/>
            <person name="Galagan J."/>
            <person name="Salzberg S.L."/>
            <person name="Paulsen I.T."/>
            <person name="Dimopoulos G."/>
            <person name="Collins F.H."/>
            <person name="Birren B."/>
            <person name="Fraser-Liggett C.M."/>
            <person name="Severson D.W."/>
        </authorList>
    </citation>
    <scope>NUCLEOTIDE SEQUENCE [LARGE SCALE GENOMIC DNA]</scope>
    <source>
        <strain evidence="1">Liverpool</strain>
    </source>
</reference>
<sequence length="127" mass="13882">MEGEGVSGAAQTAVRREAVGAAPIVRAGMFGQIEQYVVGENFGEYVNRLEMFFLVNDTPDDKKVPVLVTGPSLYSIAARLSSPEDPRTRIWLISSKSTSTQLRISSRKGTNSVDLSKCRHRVLPSLL</sequence>
<dbReference type="PhylomeDB" id="Q17DD7"/>
<evidence type="ECO:0000313" key="1">
    <source>
        <dbReference type="EMBL" id="EAT44353.1"/>
    </source>
</evidence>
<name>Q17DD7_AEDAE</name>
<evidence type="ECO:0000313" key="2">
    <source>
        <dbReference type="Proteomes" id="UP000682892"/>
    </source>
</evidence>
<dbReference type="HOGENOM" id="CLU_1972263_0_0_1"/>
<gene>
    <name evidence="1" type="ORF">AaeL_AAEL004265</name>
</gene>
<reference evidence="1" key="3">
    <citation type="submission" date="2012-09" db="EMBL/GenBank/DDBJ databases">
        <authorList>
            <consortium name="VectorBase"/>
        </authorList>
    </citation>
    <scope>NUCLEOTIDE SEQUENCE</scope>
    <source>
        <strain evidence="1">Liverpool</strain>
    </source>
</reference>
<protein>
    <submittedName>
        <fullName evidence="1">AAEL004265-PA</fullName>
    </submittedName>
</protein>
<organism evidence="1 2">
    <name type="scientific">Aedes aegypti</name>
    <name type="common">Yellowfever mosquito</name>
    <name type="synonym">Culex aegypti</name>
    <dbReference type="NCBI Taxonomy" id="7159"/>
    <lineage>
        <taxon>Eukaryota</taxon>
        <taxon>Metazoa</taxon>
        <taxon>Ecdysozoa</taxon>
        <taxon>Arthropoda</taxon>
        <taxon>Hexapoda</taxon>
        <taxon>Insecta</taxon>
        <taxon>Pterygota</taxon>
        <taxon>Neoptera</taxon>
        <taxon>Endopterygota</taxon>
        <taxon>Diptera</taxon>
        <taxon>Nematocera</taxon>
        <taxon>Culicoidea</taxon>
        <taxon>Culicidae</taxon>
        <taxon>Culicinae</taxon>
        <taxon>Aedini</taxon>
        <taxon>Aedes</taxon>
        <taxon>Stegomyia</taxon>
    </lineage>
</organism>
<proteinExistence type="predicted"/>
<dbReference type="AlphaFoldDB" id="Q17DD7"/>
<accession>Q17DD7</accession>
<dbReference type="EMBL" id="CH477297">
    <property type="protein sequence ID" value="EAT44353.1"/>
    <property type="molecule type" value="Genomic_DNA"/>
</dbReference>
<dbReference type="PaxDb" id="7159-AAEL004265-PA"/>
<reference evidence="1" key="1">
    <citation type="submission" date="2005-10" db="EMBL/GenBank/DDBJ databases">
        <authorList>
            <person name="Loftus B.J."/>
            <person name="Nene V.M."/>
            <person name="Hannick L.I."/>
            <person name="Bidwell S."/>
            <person name="Haas B."/>
            <person name="Amedeo P."/>
            <person name="Orvis J."/>
            <person name="Wortman J.R."/>
            <person name="White O.R."/>
            <person name="Salzberg S."/>
            <person name="Shumway M."/>
            <person name="Koo H."/>
            <person name="Zhao Y."/>
            <person name="Holmes M."/>
            <person name="Miller J."/>
            <person name="Schatz M."/>
            <person name="Pop M."/>
            <person name="Pai G."/>
            <person name="Utterback T."/>
            <person name="Rogers Y.-H."/>
            <person name="Kravitz S."/>
            <person name="Fraser C.M."/>
        </authorList>
    </citation>
    <scope>NUCLEOTIDE SEQUENCE</scope>
    <source>
        <strain evidence="1">Liverpool</strain>
    </source>
</reference>